<evidence type="ECO:0000313" key="1">
    <source>
        <dbReference type="EMBL" id="MBF5059072.1"/>
    </source>
</evidence>
<dbReference type="EMBL" id="JAAEJV010000010">
    <property type="protein sequence ID" value="MBF5059072.1"/>
    <property type="molecule type" value="Genomic_DNA"/>
</dbReference>
<proteinExistence type="predicted"/>
<gene>
    <name evidence="1" type="ORF">NEPTK9_000577</name>
</gene>
<protein>
    <submittedName>
        <fullName evidence="1">Uncharacterized protein</fullName>
    </submittedName>
</protein>
<evidence type="ECO:0000313" key="2">
    <source>
        <dbReference type="Proteomes" id="UP001194714"/>
    </source>
</evidence>
<accession>A0ABS0AY55</accession>
<reference evidence="1 2" key="1">
    <citation type="submission" date="2020-01" db="EMBL/GenBank/DDBJ databases">
        <title>Draft genome sequence of Cand. Neptunochlamydia vexilliferae K9.</title>
        <authorList>
            <person name="Schulz F."/>
            <person name="Koestlbacher S."/>
            <person name="Wascher F."/>
            <person name="Pizzetti I."/>
            <person name="Horn M."/>
        </authorList>
    </citation>
    <scope>NUCLEOTIDE SEQUENCE [LARGE SCALE GENOMIC DNA]</scope>
    <source>
        <strain evidence="1 2">K9</strain>
    </source>
</reference>
<dbReference type="Proteomes" id="UP001194714">
    <property type="component" value="Unassembled WGS sequence"/>
</dbReference>
<comment type="caution">
    <text evidence="1">The sequence shown here is derived from an EMBL/GenBank/DDBJ whole genome shotgun (WGS) entry which is preliminary data.</text>
</comment>
<sequence length="71" mass="8488">MVRRKSKVAAQLKQEEKNPFSNIVYTEFLNIFDTLSLDKFSIRISSFDGNYQQNKNRLQCHTKNVKIMLYR</sequence>
<keyword evidence="2" id="KW-1185">Reference proteome</keyword>
<name>A0ABS0AY55_9BACT</name>
<organism evidence="1 2">
    <name type="scientific">Candidatus Neptunichlamydia vexilliferae</name>
    <dbReference type="NCBI Taxonomy" id="1651774"/>
    <lineage>
        <taxon>Bacteria</taxon>
        <taxon>Pseudomonadati</taxon>
        <taxon>Chlamydiota</taxon>
        <taxon>Chlamydiia</taxon>
        <taxon>Parachlamydiales</taxon>
        <taxon>Simkaniaceae</taxon>
        <taxon>Candidatus Neptunichlamydia</taxon>
    </lineage>
</organism>